<dbReference type="SUPFAM" id="SSF54292">
    <property type="entry name" value="2Fe-2S ferredoxin-like"/>
    <property type="match status" value="1"/>
</dbReference>
<evidence type="ECO:0000256" key="4">
    <source>
        <dbReference type="ARBA" id="ARBA00023004"/>
    </source>
</evidence>
<dbReference type="RefSeq" id="WP_380798560.1">
    <property type="nucleotide sequence ID" value="NZ_JBHRVU010000005.1"/>
</dbReference>
<dbReference type="PANTHER" id="PTHR44379">
    <property type="entry name" value="OXIDOREDUCTASE WITH IRON-SULFUR SUBUNIT"/>
    <property type="match status" value="1"/>
</dbReference>
<gene>
    <name evidence="7" type="ORF">ACFOKF_21335</name>
</gene>
<dbReference type="InterPro" id="IPR036010">
    <property type="entry name" value="2Fe-2S_ferredoxin-like_sf"/>
</dbReference>
<dbReference type="Pfam" id="PF01799">
    <property type="entry name" value="Fer2_2"/>
    <property type="match status" value="1"/>
</dbReference>
<dbReference type="InterPro" id="IPR002888">
    <property type="entry name" value="2Fe-2S-bd"/>
</dbReference>
<keyword evidence="5" id="KW-0411">Iron-sulfur</keyword>
<keyword evidence="8" id="KW-1185">Reference proteome</keyword>
<evidence type="ECO:0000313" key="8">
    <source>
        <dbReference type="Proteomes" id="UP001595681"/>
    </source>
</evidence>
<dbReference type="Proteomes" id="UP001595681">
    <property type="component" value="Unassembled WGS sequence"/>
</dbReference>
<dbReference type="InterPro" id="IPR012675">
    <property type="entry name" value="Beta-grasp_dom_sf"/>
</dbReference>
<dbReference type="PANTHER" id="PTHR44379:SF2">
    <property type="entry name" value="BLR6218 PROTEIN"/>
    <property type="match status" value="1"/>
</dbReference>
<evidence type="ECO:0000256" key="1">
    <source>
        <dbReference type="ARBA" id="ARBA00022714"/>
    </source>
</evidence>
<evidence type="ECO:0000256" key="3">
    <source>
        <dbReference type="ARBA" id="ARBA00023002"/>
    </source>
</evidence>
<accession>A0ABV7NJM8</accession>
<keyword evidence="1" id="KW-0001">2Fe-2S</keyword>
<protein>
    <submittedName>
        <fullName evidence="7">(2Fe-2S)-binding protein</fullName>
    </submittedName>
</protein>
<dbReference type="PROSITE" id="PS00197">
    <property type="entry name" value="2FE2S_FER_1"/>
    <property type="match status" value="1"/>
</dbReference>
<sequence length="157" mass="16563">MSISLHINSAVRQVDADADCPLLWVLRDDLGLTGTKYGCGIAQCGACTVHLDGQPVRSCSIAVGDVGDAEIVTIEHVAGAEAQAVRDAWIAHNVPQCGYCQSGQVMTAVALLRETPHPDDAAIDAAMAGNICRCATYYRIRAAIHAAADRLPPDPLR</sequence>
<evidence type="ECO:0000259" key="6">
    <source>
        <dbReference type="PROSITE" id="PS51085"/>
    </source>
</evidence>
<dbReference type="CDD" id="cd00207">
    <property type="entry name" value="fer2"/>
    <property type="match status" value="1"/>
</dbReference>
<dbReference type="Pfam" id="PF00111">
    <property type="entry name" value="Fer2"/>
    <property type="match status" value="1"/>
</dbReference>
<dbReference type="SUPFAM" id="SSF47741">
    <property type="entry name" value="CO dehydrogenase ISP C-domain like"/>
    <property type="match status" value="1"/>
</dbReference>
<keyword evidence="3" id="KW-0560">Oxidoreductase</keyword>
<keyword evidence="4" id="KW-0408">Iron</keyword>
<proteinExistence type="predicted"/>
<name>A0ABV7NJM8_9SPHN</name>
<dbReference type="InterPro" id="IPR001041">
    <property type="entry name" value="2Fe-2S_ferredoxin-type"/>
</dbReference>
<dbReference type="Gene3D" id="1.10.150.120">
    <property type="entry name" value="[2Fe-2S]-binding domain"/>
    <property type="match status" value="1"/>
</dbReference>
<dbReference type="EMBL" id="JBHRVU010000005">
    <property type="protein sequence ID" value="MFC3443706.1"/>
    <property type="molecule type" value="Genomic_DNA"/>
</dbReference>
<dbReference type="PROSITE" id="PS51085">
    <property type="entry name" value="2FE2S_FER_2"/>
    <property type="match status" value="1"/>
</dbReference>
<evidence type="ECO:0000256" key="2">
    <source>
        <dbReference type="ARBA" id="ARBA00022723"/>
    </source>
</evidence>
<evidence type="ECO:0000313" key="7">
    <source>
        <dbReference type="EMBL" id="MFC3443706.1"/>
    </source>
</evidence>
<dbReference type="Gene3D" id="3.10.20.30">
    <property type="match status" value="1"/>
</dbReference>
<feature type="domain" description="2Fe-2S ferredoxin-type" evidence="6">
    <location>
        <begin position="1"/>
        <end position="77"/>
    </location>
</feature>
<dbReference type="InterPro" id="IPR051452">
    <property type="entry name" value="Diverse_Oxidoreductases"/>
</dbReference>
<reference evidence="8" key="1">
    <citation type="journal article" date="2019" name="Int. J. Syst. Evol. Microbiol.">
        <title>The Global Catalogue of Microorganisms (GCM) 10K type strain sequencing project: providing services to taxonomists for standard genome sequencing and annotation.</title>
        <authorList>
            <consortium name="The Broad Institute Genomics Platform"/>
            <consortium name="The Broad Institute Genome Sequencing Center for Infectious Disease"/>
            <person name="Wu L."/>
            <person name="Ma J."/>
        </authorList>
    </citation>
    <scope>NUCLEOTIDE SEQUENCE [LARGE SCALE GENOMIC DNA]</scope>
    <source>
        <strain evidence="8">CCM 7491</strain>
    </source>
</reference>
<comment type="caution">
    <text evidence="7">The sequence shown here is derived from an EMBL/GenBank/DDBJ whole genome shotgun (WGS) entry which is preliminary data.</text>
</comment>
<evidence type="ECO:0000256" key="5">
    <source>
        <dbReference type="ARBA" id="ARBA00023014"/>
    </source>
</evidence>
<dbReference type="InterPro" id="IPR036884">
    <property type="entry name" value="2Fe-2S-bd_dom_sf"/>
</dbReference>
<organism evidence="7 8">
    <name type="scientific">Sphingobium rhizovicinum</name>
    <dbReference type="NCBI Taxonomy" id="432308"/>
    <lineage>
        <taxon>Bacteria</taxon>
        <taxon>Pseudomonadati</taxon>
        <taxon>Pseudomonadota</taxon>
        <taxon>Alphaproteobacteria</taxon>
        <taxon>Sphingomonadales</taxon>
        <taxon>Sphingomonadaceae</taxon>
        <taxon>Sphingobium</taxon>
    </lineage>
</organism>
<keyword evidence="2" id="KW-0479">Metal-binding</keyword>
<dbReference type="InterPro" id="IPR006058">
    <property type="entry name" value="2Fe2S_fd_BS"/>
</dbReference>